<dbReference type="HOGENOM" id="CLU_065341_1_1_5"/>
<evidence type="ECO:0000256" key="5">
    <source>
        <dbReference type="ARBA" id="ARBA00022691"/>
    </source>
</evidence>
<evidence type="ECO:0000256" key="1">
    <source>
        <dbReference type="ARBA" id="ARBA00022490"/>
    </source>
</evidence>
<dbReference type="Proteomes" id="UP000001353">
    <property type="component" value="Chromosome"/>
</dbReference>
<evidence type="ECO:0000256" key="4">
    <source>
        <dbReference type="ARBA" id="ARBA00022679"/>
    </source>
</evidence>
<evidence type="ECO:0000256" key="3">
    <source>
        <dbReference type="ARBA" id="ARBA00022603"/>
    </source>
</evidence>
<keyword evidence="5 6" id="KW-0949">S-adenosyl-L-methionine</keyword>
<evidence type="ECO:0000313" key="7">
    <source>
        <dbReference type="EMBL" id="AEI96066.1"/>
    </source>
</evidence>
<dbReference type="PANTHER" id="PTHR31760:SF0">
    <property type="entry name" value="S-ADENOSYL-L-METHIONINE-DEPENDENT METHYLTRANSFERASES SUPERFAMILY PROTEIN"/>
    <property type="match status" value="1"/>
</dbReference>
<gene>
    <name evidence="6 7" type="primary">rsmG</name>
    <name evidence="7" type="ordered locus">RLO149_c041700</name>
</gene>
<reference evidence="7 8" key="1">
    <citation type="journal article" date="2011" name="BMC Genomics">
        <title>Comparative genome analysis and genome-guided physiological analysis of Roseobacter litoralis.</title>
        <authorList>
            <person name="Kalhoefer D."/>
            <person name="Thole S."/>
            <person name="Voget S."/>
            <person name="Lehmann R."/>
            <person name="Liesegang H."/>
            <person name="Wollher A."/>
            <person name="Daniel R."/>
            <person name="Simon M."/>
            <person name="Brinkhoff T."/>
        </authorList>
    </citation>
    <scope>NUCLEOTIDE SEQUENCE [LARGE SCALE GENOMIC DNA]</scope>
    <source>
        <strain evidence="8">ATCC 49566 / DSM 6996 / JCM 21268 / NBRC 15278 / OCh 149</strain>
    </source>
</reference>
<dbReference type="EMBL" id="CP002623">
    <property type="protein sequence ID" value="AEI96066.1"/>
    <property type="molecule type" value="Genomic_DNA"/>
</dbReference>
<dbReference type="STRING" id="391595.RLO149_c041700"/>
<comment type="similarity">
    <text evidence="6">Belongs to the methyltransferase superfamily. RNA methyltransferase RsmG family.</text>
</comment>
<feature type="binding site" evidence="6">
    <location>
        <position position="68"/>
    </location>
    <ligand>
        <name>S-adenosyl-L-methionine</name>
        <dbReference type="ChEBI" id="CHEBI:59789"/>
    </ligand>
</feature>
<name>F7ZGF0_ROSLO</name>
<accession>F7ZGF0</accession>
<dbReference type="PANTHER" id="PTHR31760">
    <property type="entry name" value="S-ADENOSYL-L-METHIONINE-DEPENDENT METHYLTRANSFERASES SUPERFAMILY PROTEIN"/>
    <property type="match status" value="1"/>
</dbReference>
<evidence type="ECO:0000313" key="8">
    <source>
        <dbReference type="Proteomes" id="UP000001353"/>
    </source>
</evidence>
<dbReference type="KEGG" id="rli:RLO149_c041700"/>
<proteinExistence type="inferred from homology"/>
<dbReference type="HAMAP" id="MF_00074">
    <property type="entry name" value="16SrRNA_methyltr_G"/>
    <property type="match status" value="1"/>
</dbReference>
<comment type="function">
    <text evidence="6">Specifically methylates the N7 position of guanine in position 527 of 16S rRNA.</text>
</comment>
<dbReference type="GO" id="GO:0005829">
    <property type="term" value="C:cytosol"/>
    <property type="evidence" value="ECO:0007669"/>
    <property type="project" value="TreeGrafter"/>
</dbReference>
<organism evidence="7 8">
    <name type="scientific">Roseobacter litoralis (strain ATCC 49566 / DSM 6996 / JCM 21268 / NBRC 15278 / OCh 149)</name>
    <dbReference type="NCBI Taxonomy" id="391595"/>
    <lineage>
        <taxon>Bacteria</taxon>
        <taxon>Pseudomonadati</taxon>
        <taxon>Pseudomonadota</taxon>
        <taxon>Alphaproteobacteria</taxon>
        <taxon>Rhodobacterales</taxon>
        <taxon>Roseobacteraceae</taxon>
        <taxon>Roseobacter</taxon>
    </lineage>
</organism>
<dbReference type="GO" id="GO:0070043">
    <property type="term" value="F:rRNA (guanine-N7-)-methyltransferase activity"/>
    <property type="evidence" value="ECO:0007669"/>
    <property type="project" value="UniProtKB-UniRule"/>
</dbReference>
<dbReference type="NCBIfam" id="TIGR00138">
    <property type="entry name" value="rsmG_gidB"/>
    <property type="match status" value="1"/>
</dbReference>
<keyword evidence="4 6" id="KW-0808">Transferase</keyword>
<keyword evidence="1 6" id="KW-0963">Cytoplasm</keyword>
<dbReference type="InterPro" id="IPR029063">
    <property type="entry name" value="SAM-dependent_MTases_sf"/>
</dbReference>
<keyword evidence="2 6" id="KW-0698">rRNA processing</keyword>
<sequence>MSMGMDASTVSRETLDALRAYHELLLKWNSRINLVSKSSIDDVWQRHIWDSAQIVDCAEDVKTWVDLGSGGGLPGLVVAIMAKVADPNWKTILVESDQRKAAFLRTVIRELSLNARVIVDRIETVAPLRADVVSARALADLSVLLSFAHRHLSPQGTALFMKGQSWEKEVSSAQETWSFDLKAHKSKTSPTAAILEIKEIQRV</sequence>
<feature type="binding site" evidence="6">
    <location>
        <position position="73"/>
    </location>
    <ligand>
        <name>S-adenosyl-L-methionine</name>
        <dbReference type="ChEBI" id="CHEBI:59789"/>
    </ligand>
</feature>
<feature type="binding site" evidence="6">
    <location>
        <begin position="122"/>
        <end position="123"/>
    </location>
    <ligand>
        <name>S-adenosyl-L-methionine</name>
        <dbReference type="ChEBI" id="CHEBI:59789"/>
    </ligand>
</feature>
<dbReference type="EC" id="2.1.1.170" evidence="6"/>
<dbReference type="PIRSF" id="PIRSF003078">
    <property type="entry name" value="GidB"/>
    <property type="match status" value="1"/>
</dbReference>
<keyword evidence="8" id="KW-1185">Reference proteome</keyword>
<dbReference type="Pfam" id="PF02527">
    <property type="entry name" value="GidB"/>
    <property type="match status" value="1"/>
</dbReference>
<protein>
    <recommendedName>
        <fullName evidence="6">Ribosomal RNA small subunit methyltransferase G</fullName>
        <ecNumber evidence="6">2.1.1.170</ecNumber>
    </recommendedName>
    <alternativeName>
        <fullName evidence="6">16S rRNA 7-methylguanosine methyltransferase</fullName>
        <shortName evidence="6">16S rRNA m7G methyltransferase</shortName>
    </alternativeName>
</protein>
<comment type="subcellular location">
    <subcellularLocation>
        <location evidence="6">Cytoplasm</location>
    </subcellularLocation>
</comment>
<evidence type="ECO:0000256" key="2">
    <source>
        <dbReference type="ARBA" id="ARBA00022552"/>
    </source>
</evidence>
<dbReference type="InterPro" id="IPR003682">
    <property type="entry name" value="rRNA_ssu_MeTfrase_G"/>
</dbReference>
<comment type="caution">
    <text evidence="6">Lacks conserved residue(s) required for the propagation of feature annotation.</text>
</comment>
<feature type="binding site" evidence="6">
    <location>
        <position position="136"/>
    </location>
    <ligand>
        <name>S-adenosyl-L-methionine</name>
        <dbReference type="ChEBI" id="CHEBI:59789"/>
    </ligand>
</feature>
<dbReference type="SUPFAM" id="SSF53335">
    <property type="entry name" value="S-adenosyl-L-methionine-dependent methyltransferases"/>
    <property type="match status" value="1"/>
</dbReference>
<dbReference type="AlphaFoldDB" id="F7ZGF0"/>
<dbReference type="Gene3D" id="3.40.50.150">
    <property type="entry name" value="Vaccinia Virus protein VP39"/>
    <property type="match status" value="1"/>
</dbReference>
<keyword evidence="3 6" id="KW-0489">Methyltransferase</keyword>
<evidence type="ECO:0000256" key="6">
    <source>
        <dbReference type="HAMAP-Rule" id="MF_00074"/>
    </source>
</evidence>
<comment type="catalytic activity">
    <reaction evidence="6">
        <text>guanosine(527) in 16S rRNA + S-adenosyl-L-methionine = N(7)-methylguanosine(527) in 16S rRNA + S-adenosyl-L-homocysteine</text>
        <dbReference type="Rhea" id="RHEA:42732"/>
        <dbReference type="Rhea" id="RHEA-COMP:10209"/>
        <dbReference type="Rhea" id="RHEA-COMP:10210"/>
        <dbReference type="ChEBI" id="CHEBI:57856"/>
        <dbReference type="ChEBI" id="CHEBI:59789"/>
        <dbReference type="ChEBI" id="CHEBI:74269"/>
        <dbReference type="ChEBI" id="CHEBI:74480"/>
        <dbReference type="EC" id="2.1.1.170"/>
    </reaction>
</comment>
<dbReference type="eggNOG" id="COG0357">
    <property type="taxonomic scope" value="Bacteria"/>
</dbReference>